<reference evidence="8" key="1">
    <citation type="submission" date="2024-02" db="EMBL/GenBank/DDBJ databases">
        <authorList>
            <consortium name="ELIXIR-Norway"/>
            <consortium name="Elixir Norway"/>
        </authorList>
    </citation>
    <scope>NUCLEOTIDE SEQUENCE</scope>
</reference>
<dbReference type="Gene3D" id="1.10.630.10">
    <property type="entry name" value="Cytochrome P450"/>
    <property type="match status" value="1"/>
</dbReference>
<keyword evidence="3 5" id="KW-0560">Oxidoreductase</keyword>
<evidence type="ECO:0000256" key="5">
    <source>
        <dbReference type="RuleBase" id="RU000461"/>
    </source>
</evidence>
<dbReference type="PANTHER" id="PTHR47944:SF16">
    <property type="entry name" value="CYTOCHROME P450 FAMILY 1 SUBFAMILY A POLYPEPTIDE 1"/>
    <property type="match status" value="1"/>
</dbReference>
<dbReference type="InterPro" id="IPR036396">
    <property type="entry name" value="Cyt_P450_sf"/>
</dbReference>
<evidence type="ECO:0000256" key="6">
    <source>
        <dbReference type="SAM" id="MobiDB-lite"/>
    </source>
</evidence>
<organism evidence="8 9">
    <name type="scientific">Sphagnum troendelagicum</name>
    <dbReference type="NCBI Taxonomy" id="128251"/>
    <lineage>
        <taxon>Eukaryota</taxon>
        <taxon>Viridiplantae</taxon>
        <taxon>Streptophyta</taxon>
        <taxon>Embryophyta</taxon>
        <taxon>Bryophyta</taxon>
        <taxon>Sphagnophytina</taxon>
        <taxon>Sphagnopsida</taxon>
        <taxon>Sphagnales</taxon>
        <taxon>Sphagnaceae</taxon>
        <taxon>Sphagnum</taxon>
    </lineage>
</organism>
<evidence type="ECO:0008006" key="10">
    <source>
        <dbReference type="Google" id="ProtNLM"/>
    </source>
</evidence>
<comment type="similarity">
    <text evidence="1 5">Belongs to the cytochrome P450 family.</text>
</comment>
<protein>
    <recommendedName>
        <fullName evidence="10">Cytochrome P450</fullName>
    </recommendedName>
</protein>
<keyword evidence="9" id="KW-1185">Reference proteome</keyword>
<keyword evidence="7" id="KW-0472">Membrane</keyword>
<gene>
    <name evidence="8" type="ORF">CSSPTR1EN2_LOCUS6684</name>
</gene>
<dbReference type="CDD" id="cd20618">
    <property type="entry name" value="CYP71_clan"/>
    <property type="match status" value="1"/>
</dbReference>
<dbReference type="SUPFAM" id="SSF48264">
    <property type="entry name" value="Cytochrome P450"/>
    <property type="match status" value="1"/>
</dbReference>
<dbReference type="Proteomes" id="UP001497512">
    <property type="component" value="Chromosome 14"/>
</dbReference>
<proteinExistence type="inferred from homology"/>
<keyword evidence="4 5" id="KW-0408">Iron</keyword>
<dbReference type="PRINTS" id="PR00385">
    <property type="entry name" value="P450"/>
</dbReference>
<sequence>MATLASIPVATFSWSLEGFVLLGLVGLLTIAASIFLFSRKSFDSQLPPGPTAWPIIGNLHQLGPKNPHHILWEMSKKYGPVMRLWLGSHPLVVVSSAQAAAEFVKVQDKAWGGRPPSIAGEIFSYNYRNVVWAPYGNYWRHVRKICSLELLTPKRLETFRAPRAEELSQMIKTMFQDGEKGEAVNLQVKLGHLSSNNITRMLLNKRFFDADTAGEEDSHRFTELIFEVFSISLTLLIGDFIPWLKWVTTVSGFKARIKKAKGGLDSFLQTFLEIKKSKLLQNQIQKKPQASGTNEEEHAGEQQQFDQSAEEDFVGVLMAQPSEDGTGRLAEDSVKAVIQDLLLAGTDTSALTVEWGLAELLRNPIVMKKLQTELDTVVGKDRIVMETDLSNLPYLQAVTKEVFRLHPTTPLGIPHESMETTTVLGFKFPTKTRLFLNLYAIQRDPMMWERPLEFDPERFVKNPEIDVRGKHLQLMPFGTGRRMCPGMPLAVVFVQMGLARLAHSFDFTLPGGEDPLKLDMTETFGLSTPRVHPLHVHPKPRLPKHLYL</sequence>
<dbReference type="PROSITE" id="PS00086">
    <property type="entry name" value="CYTOCHROME_P450"/>
    <property type="match status" value="1"/>
</dbReference>
<evidence type="ECO:0000313" key="9">
    <source>
        <dbReference type="Proteomes" id="UP001497512"/>
    </source>
</evidence>
<evidence type="ECO:0000256" key="3">
    <source>
        <dbReference type="ARBA" id="ARBA00023002"/>
    </source>
</evidence>
<dbReference type="PANTHER" id="PTHR47944">
    <property type="entry name" value="CYTOCHROME P450 98A9"/>
    <property type="match status" value="1"/>
</dbReference>
<accession>A0ABP0TR72</accession>
<dbReference type="InterPro" id="IPR001128">
    <property type="entry name" value="Cyt_P450"/>
</dbReference>
<keyword evidence="5" id="KW-0503">Monooxygenase</keyword>
<keyword evidence="7" id="KW-1133">Transmembrane helix</keyword>
<dbReference type="InterPro" id="IPR017972">
    <property type="entry name" value="Cyt_P450_CS"/>
</dbReference>
<evidence type="ECO:0000256" key="1">
    <source>
        <dbReference type="ARBA" id="ARBA00010617"/>
    </source>
</evidence>
<evidence type="ECO:0000256" key="4">
    <source>
        <dbReference type="ARBA" id="ARBA00023004"/>
    </source>
</evidence>
<feature type="region of interest" description="Disordered" evidence="6">
    <location>
        <begin position="285"/>
        <end position="305"/>
    </location>
</feature>
<evidence type="ECO:0000256" key="7">
    <source>
        <dbReference type="SAM" id="Phobius"/>
    </source>
</evidence>
<keyword evidence="2 5" id="KW-0479">Metal-binding</keyword>
<dbReference type="EMBL" id="OZ019906">
    <property type="protein sequence ID" value="CAK9203033.1"/>
    <property type="molecule type" value="Genomic_DNA"/>
</dbReference>
<name>A0ABP0TR72_9BRYO</name>
<keyword evidence="5" id="KW-0349">Heme</keyword>
<evidence type="ECO:0000313" key="8">
    <source>
        <dbReference type="EMBL" id="CAK9203033.1"/>
    </source>
</evidence>
<feature type="transmembrane region" description="Helical" evidence="7">
    <location>
        <begin position="18"/>
        <end position="37"/>
    </location>
</feature>
<keyword evidence="7" id="KW-0812">Transmembrane</keyword>
<dbReference type="InterPro" id="IPR002401">
    <property type="entry name" value="Cyt_P450_E_grp-I"/>
</dbReference>
<dbReference type="Pfam" id="PF00067">
    <property type="entry name" value="p450"/>
    <property type="match status" value="1"/>
</dbReference>
<evidence type="ECO:0000256" key="2">
    <source>
        <dbReference type="ARBA" id="ARBA00022723"/>
    </source>
</evidence>
<dbReference type="PRINTS" id="PR00463">
    <property type="entry name" value="EP450I"/>
</dbReference>